<dbReference type="AlphaFoldDB" id="A0A1C7LP87"/>
<gene>
    <name evidence="1" type="ORF">A0H81_13921</name>
</gene>
<organism evidence="1 2">
    <name type="scientific">Grifola frondosa</name>
    <name type="common">Maitake</name>
    <name type="synonym">Polyporus frondosus</name>
    <dbReference type="NCBI Taxonomy" id="5627"/>
    <lineage>
        <taxon>Eukaryota</taxon>
        <taxon>Fungi</taxon>
        <taxon>Dikarya</taxon>
        <taxon>Basidiomycota</taxon>
        <taxon>Agaricomycotina</taxon>
        <taxon>Agaricomycetes</taxon>
        <taxon>Polyporales</taxon>
        <taxon>Grifolaceae</taxon>
        <taxon>Grifola</taxon>
    </lineage>
</organism>
<accession>A0A1C7LP87</accession>
<keyword evidence="2" id="KW-1185">Reference proteome</keyword>
<protein>
    <submittedName>
        <fullName evidence="1">Uncharacterized protein</fullName>
    </submittedName>
</protein>
<evidence type="ECO:0000313" key="2">
    <source>
        <dbReference type="Proteomes" id="UP000092993"/>
    </source>
</evidence>
<name>A0A1C7LP87_GRIFR</name>
<proteinExistence type="predicted"/>
<reference evidence="1 2" key="1">
    <citation type="submission" date="2016-03" db="EMBL/GenBank/DDBJ databases">
        <title>Whole genome sequencing of Grifola frondosa 9006-11.</title>
        <authorList>
            <person name="Min B."/>
            <person name="Park H."/>
            <person name="Kim J.-G."/>
            <person name="Cho H."/>
            <person name="Oh Y.-L."/>
            <person name="Kong W.-S."/>
            <person name="Choi I.-G."/>
        </authorList>
    </citation>
    <scope>NUCLEOTIDE SEQUENCE [LARGE SCALE GENOMIC DNA]</scope>
    <source>
        <strain evidence="1 2">9006-11</strain>
    </source>
</reference>
<dbReference type="EMBL" id="LUGG01000033">
    <property type="protein sequence ID" value="OBZ66046.1"/>
    <property type="molecule type" value="Genomic_DNA"/>
</dbReference>
<evidence type="ECO:0000313" key="1">
    <source>
        <dbReference type="EMBL" id="OBZ66046.1"/>
    </source>
</evidence>
<sequence length="235" mass="26555">MINIVACTNVHKGVSPSFCVIIVLMSLARAAKFSQFMTDHRVDYNKFIVLSQSFRPLVSWRVWLARFAAGEVHINIKISICGRPMPADTDGYIQAILSFMGSAHFLPVNTFRVCPLIRHGDNGSITRPEPTGARTKMTSIFAKKTKIKPWKRPLPNIMIEPKFPVSFYIDDSPFPAFLLENDDAVPLPPIPLSLDIAISKRHLSWNLRKFSISRDHRAVLHQPHLPPSNLLAHRV</sequence>
<dbReference type="Proteomes" id="UP000092993">
    <property type="component" value="Unassembled WGS sequence"/>
</dbReference>
<comment type="caution">
    <text evidence="1">The sequence shown here is derived from an EMBL/GenBank/DDBJ whole genome shotgun (WGS) entry which is preliminary data.</text>
</comment>